<name>A0A139HMY3_9PEZI</name>
<dbReference type="OrthoDB" id="74183at2759"/>
<dbReference type="AlphaFoldDB" id="A0A139HMY3"/>
<proteinExistence type="inferred from homology"/>
<comment type="similarity">
    <text evidence="1">Belongs to the R-transferase family.</text>
</comment>
<comment type="caution">
    <text evidence="7">The sequence shown here is derived from an EMBL/GenBank/DDBJ whole genome shotgun (WGS) entry which is preliminary data.</text>
</comment>
<accession>A0A139HMY3</accession>
<evidence type="ECO:0000259" key="6">
    <source>
        <dbReference type="Pfam" id="PF04377"/>
    </source>
</evidence>
<gene>
    <name evidence="7" type="ORF">AC578_8938</name>
</gene>
<evidence type="ECO:0000259" key="5">
    <source>
        <dbReference type="Pfam" id="PF04376"/>
    </source>
</evidence>
<evidence type="ECO:0000256" key="2">
    <source>
        <dbReference type="ARBA" id="ARBA00012025"/>
    </source>
</evidence>
<feature type="domain" description="N-end rule aminoacyl transferase C-terminal" evidence="6">
    <location>
        <begin position="165"/>
        <end position="297"/>
    </location>
</feature>
<dbReference type="PANTHER" id="PTHR21367">
    <property type="entry name" value="ARGININE-TRNA-PROTEIN TRANSFERASE 1"/>
    <property type="match status" value="1"/>
</dbReference>
<dbReference type="Pfam" id="PF04376">
    <property type="entry name" value="ATE_N"/>
    <property type="match status" value="1"/>
</dbReference>
<dbReference type="EC" id="2.3.2.8" evidence="2"/>
<dbReference type="InterPro" id="IPR016181">
    <property type="entry name" value="Acyl_CoA_acyltransferase"/>
</dbReference>
<feature type="domain" description="N-end aminoacyl transferase N-terminal" evidence="5">
    <location>
        <begin position="16"/>
        <end position="93"/>
    </location>
</feature>
<sequence length="512" mass="59046">MSSPSLLTPIGYQSGDCGYCKAEHSSQRTPDSRASYYARTKTLSPEHYQQLMDRGWRRSGSLLYIPDASRSCCPHYTIRLLASEFKPSRDQRQAINRWNHYVTGESYLQEISKRFPKTKEEKKRQKEAFNLLSSVHEAELSTLKSGIDPDHALEVTLEPDKFTEEKFKLFDNYQRHVHHDEDDDISRSGFKRFLCDSPLVRRVDAHGKRLGSYHQCYRLDGRLIAMAVLDLLPHAVSGVYFLYHSDFERWSFGKLSALREAALALEDGYNYYYMGYYIHSCKKMRYKGDYKPQHVLDFNNMQWSPLNDELRHLMETRKWASVSREQEKQALLRAAESANSDAGVQDRTPNRALIEAMDEVLYPTPLEAMHSGLSLLQLGMPGVMTLDTLQQAVDLDNMKIFLKNAGVHPTHVRLLVAEHHASSLLNFPANYRLAEPRLLGHGFSARQEHAQRPVRRICRCCRPRHRQGCHCRLQLTQVDVQRGRPKSECGVRGLPTCHTEVRHTTAGLIWKQ</sequence>
<dbReference type="GO" id="GO:0005737">
    <property type="term" value="C:cytoplasm"/>
    <property type="evidence" value="ECO:0007669"/>
    <property type="project" value="TreeGrafter"/>
</dbReference>
<evidence type="ECO:0000256" key="3">
    <source>
        <dbReference type="ARBA" id="ARBA00022679"/>
    </source>
</evidence>
<dbReference type="SUPFAM" id="SSF55729">
    <property type="entry name" value="Acyl-CoA N-acyltransferases (Nat)"/>
    <property type="match status" value="1"/>
</dbReference>
<organism evidence="7 8">
    <name type="scientific">Pseudocercospora eumusae</name>
    <dbReference type="NCBI Taxonomy" id="321146"/>
    <lineage>
        <taxon>Eukaryota</taxon>
        <taxon>Fungi</taxon>
        <taxon>Dikarya</taxon>
        <taxon>Ascomycota</taxon>
        <taxon>Pezizomycotina</taxon>
        <taxon>Dothideomycetes</taxon>
        <taxon>Dothideomycetidae</taxon>
        <taxon>Mycosphaerellales</taxon>
        <taxon>Mycosphaerellaceae</taxon>
        <taxon>Pseudocercospora</taxon>
    </lineage>
</organism>
<dbReference type="GO" id="GO:0004057">
    <property type="term" value="F:arginyl-tRNA--protein transferase activity"/>
    <property type="evidence" value="ECO:0007669"/>
    <property type="project" value="UniProtKB-EC"/>
</dbReference>
<dbReference type="STRING" id="321146.A0A139HMY3"/>
<dbReference type="Pfam" id="PF04377">
    <property type="entry name" value="ATE_C"/>
    <property type="match status" value="1"/>
</dbReference>
<dbReference type="EMBL" id="LFZN01000026">
    <property type="protein sequence ID" value="KXT03861.1"/>
    <property type="molecule type" value="Genomic_DNA"/>
</dbReference>
<evidence type="ECO:0000256" key="1">
    <source>
        <dbReference type="ARBA" id="ARBA00009991"/>
    </source>
</evidence>
<evidence type="ECO:0000256" key="4">
    <source>
        <dbReference type="ARBA" id="ARBA00023315"/>
    </source>
</evidence>
<dbReference type="InterPro" id="IPR007472">
    <property type="entry name" value="N-end_Aminoacyl_Trfase_C"/>
</dbReference>
<dbReference type="Proteomes" id="UP000070133">
    <property type="component" value="Unassembled WGS sequence"/>
</dbReference>
<reference evidence="7 8" key="1">
    <citation type="submission" date="2015-07" db="EMBL/GenBank/DDBJ databases">
        <title>Comparative genomics of the Sigatoka disease complex on banana suggests a link between parallel evolutionary changes in Pseudocercospora fijiensis and Pseudocercospora eumusae and increased virulence on the banana host.</title>
        <authorList>
            <person name="Chang T.-C."/>
            <person name="Salvucci A."/>
            <person name="Crous P.W."/>
            <person name="Stergiopoulos I."/>
        </authorList>
    </citation>
    <scope>NUCLEOTIDE SEQUENCE [LARGE SCALE GENOMIC DNA]</scope>
    <source>
        <strain evidence="7 8">CBS 114824</strain>
    </source>
</reference>
<evidence type="ECO:0000313" key="8">
    <source>
        <dbReference type="Proteomes" id="UP000070133"/>
    </source>
</evidence>
<dbReference type="InterPro" id="IPR030700">
    <property type="entry name" value="N-end_Aminoacyl_Trfase"/>
</dbReference>
<keyword evidence="8" id="KW-1185">Reference proteome</keyword>
<protein>
    <recommendedName>
        <fullName evidence="2">arginyltransferase</fullName>
        <ecNumber evidence="2">2.3.2.8</ecNumber>
    </recommendedName>
</protein>
<dbReference type="PANTHER" id="PTHR21367:SF1">
    <property type="entry name" value="ARGINYL-TRNA--PROTEIN TRANSFERASE 1"/>
    <property type="match status" value="1"/>
</dbReference>
<keyword evidence="3" id="KW-0808">Transferase</keyword>
<dbReference type="InterPro" id="IPR007471">
    <property type="entry name" value="N-end_Aminoacyl_Trfase_N"/>
</dbReference>
<keyword evidence="4" id="KW-0012">Acyltransferase</keyword>
<evidence type="ECO:0000313" key="7">
    <source>
        <dbReference type="EMBL" id="KXT03861.1"/>
    </source>
</evidence>